<organism evidence="1 2">
    <name type="scientific">Araneus ventricosus</name>
    <name type="common">Orbweaver spider</name>
    <name type="synonym">Epeira ventricosa</name>
    <dbReference type="NCBI Taxonomy" id="182803"/>
    <lineage>
        <taxon>Eukaryota</taxon>
        <taxon>Metazoa</taxon>
        <taxon>Ecdysozoa</taxon>
        <taxon>Arthropoda</taxon>
        <taxon>Chelicerata</taxon>
        <taxon>Arachnida</taxon>
        <taxon>Araneae</taxon>
        <taxon>Araneomorphae</taxon>
        <taxon>Entelegynae</taxon>
        <taxon>Araneoidea</taxon>
        <taxon>Araneidae</taxon>
        <taxon>Araneus</taxon>
    </lineage>
</organism>
<reference evidence="1 2" key="1">
    <citation type="journal article" date="2019" name="Sci. Rep.">
        <title>Orb-weaving spider Araneus ventricosus genome elucidates the spidroin gene catalogue.</title>
        <authorList>
            <person name="Kono N."/>
            <person name="Nakamura H."/>
            <person name="Ohtoshi R."/>
            <person name="Moran D.A.P."/>
            <person name="Shinohara A."/>
            <person name="Yoshida Y."/>
            <person name="Fujiwara M."/>
            <person name="Mori M."/>
            <person name="Tomita M."/>
            <person name="Arakawa K."/>
        </authorList>
    </citation>
    <scope>NUCLEOTIDE SEQUENCE [LARGE SCALE GENOMIC DNA]</scope>
</reference>
<dbReference type="Proteomes" id="UP000499080">
    <property type="component" value="Unassembled WGS sequence"/>
</dbReference>
<accession>A0A4Y2EM31</accession>
<name>A0A4Y2EM31_ARAVE</name>
<proteinExistence type="predicted"/>
<comment type="caution">
    <text evidence="1">The sequence shown here is derived from an EMBL/GenBank/DDBJ whole genome shotgun (WGS) entry which is preliminary data.</text>
</comment>
<evidence type="ECO:0000313" key="2">
    <source>
        <dbReference type="Proteomes" id="UP000499080"/>
    </source>
</evidence>
<dbReference type="AlphaFoldDB" id="A0A4Y2EM31"/>
<evidence type="ECO:0000313" key="1">
    <source>
        <dbReference type="EMBL" id="GBM29066.1"/>
    </source>
</evidence>
<keyword evidence="2" id="KW-1185">Reference proteome</keyword>
<sequence>MEKTCLGSPEGTEEALCHVCPPGVPCWWGFVGTVLNFKPFAFCRTVKSLCIPNCSNEGTLREDTDTRYTIQPRESMSVSHHFDISTKFLVLTDDTFLHSPSNSNQTSRPRIFSPSPLFYQQAFT</sequence>
<gene>
    <name evidence="1" type="ORF">AVEN_233238_1</name>
</gene>
<dbReference type="EMBL" id="BGPR01000626">
    <property type="protein sequence ID" value="GBM29066.1"/>
    <property type="molecule type" value="Genomic_DNA"/>
</dbReference>
<protein>
    <submittedName>
        <fullName evidence="1">Uncharacterized protein</fullName>
    </submittedName>
</protein>